<protein>
    <recommendedName>
        <fullName evidence="4">Transmembrane protein 60</fullName>
    </recommendedName>
</protein>
<keyword evidence="1" id="KW-0812">Transmembrane</keyword>
<dbReference type="PANTHER" id="PTHR13568">
    <property type="entry name" value="FAM11A, B PROTEIN"/>
    <property type="match status" value="1"/>
</dbReference>
<feature type="transmembrane region" description="Helical" evidence="1">
    <location>
        <begin position="77"/>
        <end position="98"/>
    </location>
</feature>
<dbReference type="PANTHER" id="PTHR13568:SF4">
    <property type="entry name" value="TRANSMEMBRANE PROTEIN 60"/>
    <property type="match status" value="1"/>
</dbReference>
<dbReference type="EMBL" id="JBAMIC010000022">
    <property type="protein sequence ID" value="KAK7091676.1"/>
    <property type="molecule type" value="Genomic_DNA"/>
</dbReference>
<dbReference type="Pfam" id="PF10269">
    <property type="entry name" value="Tmemb_185A"/>
    <property type="match status" value="1"/>
</dbReference>
<dbReference type="Proteomes" id="UP001374579">
    <property type="component" value="Unassembled WGS sequence"/>
</dbReference>
<evidence type="ECO:0008006" key="4">
    <source>
        <dbReference type="Google" id="ProtNLM"/>
    </source>
</evidence>
<dbReference type="InterPro" id="IPR019396">
    <property type="entry name" value="TM_Fragile-X-F-assoc"/>
</dbReference>
<feature type="transmembrane region" description="Helical" evidence="1">
    <location>
        <begin position="104"/>
        <end position="123"/>
    </location>
</feature>
<feature type="transmembrane region" description="Helical" evidence="1">
    <location>
        <begin position="7"/>
        <end position="25"/>
    </location>
</feature>
<keyword evidence="3" id="KW-1185">Reference proteome</keyword>
<comment type="caution">
    <text evidence="2">The sequence shown here is derived from an EMBL/GenBank/DDBJ whole genome shotgun (WGS) entry which is preliminary data.</text>
</comment>
<organism evidence="2 3">
    <name type="scientific">Littorina saxatilis</name>
    <dbReference type="NCBI Taxonomy" id="31220"/>
    <lineage>
        <taxon>Eukaryota</taxon>
        <taxon>Metazoa</taxon>
        <taxon>Spiralia</taxon>
        <taxon>Lophotrochozoa</taxon>
        <taxon>Mollusca</taxon>
        <taxon>Gastropoda</taxon>
        <taxon>Caenogastropoda</taxon>
        <taxon>Littorinimorpha</taxon>
        <taxon>Littorinoidea</taxon>
        <taxon>Littorinidae</taxon>
        <taxon>Littorina</taxon>
    </lineage>
</organism>
<keyword evidence="1" id="KW-1133">Transmembrane helix</keyword>
<dbReference type="AlphaFoldDB" id="A0AAN9ARA3"/>
<evidence type="ECO:0000256" key="1">
    <source>
        <dbReference type="SAM" id="Phobius"/>
    </source>
</evidence>
<keyword evidence="1" id="KW-0472">Membrane</keyword>
<accession>A0AAN9ARA3</accession>
<sequence length="133" mass="15763">MAVIHRALFTWFTTLDFLIFLVLKLDTKISWNWFLIFIPLWLFDVVVIVYLTVNMIIHCKNGYDRNHSDLSLRRKGWFITAASLKMIFQVLLCLRLQYLPSFPLYFVMIPFWILATVSAGDMFRGLVATHRRS</sequence>
<name>A0AAN9ARA3_9CAEN</name>
<evidence type="ECO:0000313" key="3">
    <source>
        <dbReference type="Proteomes" id="UP001374579"/>
    </source>
</evidence>
<evidence type="ECO:0000313" key="2">
    <source>
        <dbReference type="EMBL" id="KAK7091676.1"/>
    </source>
</evidence>
<gene>
    <name evidence="2" type="ORF">V1264_009330</name>
</gene>
<feature type="transmembrane region" description="Helical" evidence="1">
    <location>
        <begin position="31"/>
        <end position="57"/>
    </location>
</feature>
<proteinExistence type="predicted"/>
<reference evidence="2 3" key="1">
    <citation type="submission" date="2024-02" db="EMBL/GenBank/DDBJ databases">
        <title>Chromosome-scale genome assembly of the rough periwinkle Littorina saxatilis.</title>
        <authorList>
            <person name="De Jode A."/>
            <person name="Faria R."/>
            <person name="Formenti G."/>
            <person name="Sims Y."/>
            <person name="Smith T.P."/>
            <person name="Tracey A."/>
            <person name="Wood J.M.D."/>
            <person name="Zagrodzka Z.B."/>
            <person name="Johannesson K."/>
            <person name="Butlin R.K."/>
            <person name="Leder E.H."/>
        </authorList>
    </citation>
    <scope>NUCLEOTIDE SEQUENCE [LARGE SCALE GENOMIC DNA]</scope>
    <source>
        <strain evidence="2">Snail1</strain>
        <tissue evidence="2">Muscle</tissue>
    </source>
</reference>